<dbReference type="PANTHER" id="PTHR35545:SF40">
    <property type="entry name" value="F-BOX DOMAIN-CONTAINING PROTEIN"/>
    <property type="match status" value="1"/>
</dbReference>
<sequence>MASLTKATRSFLGNRHKESSISTLHLKIYLINTFLREVGPLIGAATDSGLLKDLDLTILDEVDALDRSEEDMLQRAQEIDAFFIAYPSVLHFLTKLSLYNVRIDKLDTHHLLFECCKQLKHLCLSRCDTGAHPPFKIDAPNSELRVLELAKSRFERLELVCLPKLEKLGWNIWESHEAPLAFEFVPSLGELEFICDAMCGQPEFKLSELLRGTTCVHTLTLDFKGENLWIQPEMKQLLPAFNKLRKLSVRGIFVEFYLEWTIAFLVAAPCIEMLHIEVWEHTCDLDEKIRRWYPKRRTPRWEMHFDGSKNSLLKELEFIGFRSLRHQFTFIRSILERAPNMQRIVLKGDEQCEYCDALDTPPCPSKFPKDEEQEIVVKRIRDGIFSTQIFFDE</sequence>
<dbReference type="AlphaFoldDB" id="M8C4T3"/>
<dbReference type="SUPFAM" id="SSF52058">
    <property type="entry name" value="L domain-like"/>
    <property type="match status" value="1"/>
</dbReference>
<dbReference type="Gene3D" id="3.80.10.10">
    <property type="entry name" value="Ribonuclease Inhibitor"/>
    <property type="match status" value="1"/>
</dbReference>
<proteinExistence type="predicted"/>
<evidence type="ECO:0000313" key="2">
    <source>
        <dbReference type="EnsemblPlants" id="EMT22052"/>
    </source>
</evidence>
<accession>M8C4T3</accession>
<reference evidence="2" key="1">
    <citation type="submission" date="2015-06" db="UniProtKB">
        <authorList>
            <consortium name="EnsemblPlants"/>
        </authorList>
    </citation>
    <scope>IDENTIFICATION</scope>
</reference>
<dbReference type="PANTHER" id="PTHR35545">
    <property type="entry name" value="F-BOX DOMAIN-CONTAINING PROTEIN"/>
    <property type="match status" value="1"/>
</dbReference>
<organism evidence="2">
    <name type="scientific">Aegilops tauschii</name>
    <name type="common">Tausch's goatgrass</name>
    <name type="synonym">Aegilops squarrosa</name>
    <dbReference type="NCBI Taxonomy" id="37682"/>
    <lineage>
        <taxon>Eukaryota</taxon>
        <taxon>Viridiplantae</taxon>
        <taxon>Streptophyta</taxon>
        <taxon>Embryophyta</taxon>
        <taxon>Tracheophyta</taxon>
        <taxon>Spermatophyta</taxon>
        <taxon>Magnoliopsida</taxon>
        <taxon>Liliopsida</taxon>
        <taxon>Poales</taxon>
        <taxon>Poaceae</taxon>
        <taxon>BOP clade</taxon>
        <taxon>Pooideae</taxon>
        <taxon>Triticodae</taxon>
        <taxon>Triticeae</taxon>
        <taxon>Triticinae</taxon>
        <taxon>Aegilops</taxon>
    </lineage>
</organism>
<dbReference type="ExpressionAtlas" id="M8C4T3">
    <property type="expression patterns" value="baseline"/>
</dbReference>
<evidence type="ECO:0000259" key="1">
    <source>
        <dbReference type="Pfam" id="PF23622"/>
    </source>
</evidence>
<feature type="domain" description="At1g61320/AtMIF1 LRR" evidence="1">
    <location>
        <begin position="89"/>
        <end position="363"/>
    </location>
</feature>
<dbReference type="EnsemblPlants" id="EMT22052">
    <property type="protein sequence ID" value="EMT22052"/>
    <property type="gene ID" value="F775_19245"/>
</dbReference>
<dbReference type="InterPro" id="IPR055357">
    <property type="entry name" value="LRR_At1g61320_AtMIF1"/>
</dbReference>
<protein>
    <recommendedName>
        <fullName evidence="1">At1g61320/AtMIF1 LRR domain-containing protein</fullName>
    </recommendedName>
</protein>
<name>M8C4T3_AEGTA</name>
<dbReference type="InterPro" id="IPR032675">
    <property type="entry name" value="LRR_dom_sf"/>
</dbReference>
<dbReference type="Pfam" id="PF23622">
    <property type="entry name" value="LRR_At1g61320_AtMIF1"/>
    <property type="match status" value="1"/>
</dbReference>